<dbReference type="PROSITE" id="PS50081">
    <property type="entry name" value="ZF_DAG_PE_2"/>
    <property type="match status" value="1"/>
</dbReference>
<dbReference type="GO" id="GO:0007266">
    <property type="term" value="P:Rho protein signal transduction"/>
    <property type="evidence" value="ECO:0007669"/>
    <property type="project" value="TreeGrafter"/>
</dbReference>
<dbReference type="PROSITE" id="PS00479">
    <property type="entry name" value="ZF_DAG_PE_1"/>
    <property type="match status" value="1"/>
</dbReference>
<feature type="domain" description="Phorbol-ester/DAG-type" evidence="4">
    <location>
        <begin position="206"/>
        <end position="255"/>
    </location>
</feature>
<dbReference type="GO" id="GO:0051256">
    <property type="term" value="P:mitotic spindle midzone assembly"/>
    <property type="evidence" value="ECO:0007669"/>
    <property type="project" value="TreeGrafter"/>
</dbReference>
<dbReference type="AlphaFoldDB" id="A0A7R9KY99"/>
<dbReference type="EMBL" id="OC862879">
    <property type="protein sequence ID" value="CAD7630598.1"/>
    <property type="molecule type" value="Genomic_DNA"/>
</dbReference>
<proteinExistence type="predicted"/>
<reference evidence="5" key="1">
    <citation type="submission" date="2020-11" db="EMBL/GenBank/DDBJ databases">
        <authorList>
            <person name="Tran Van P."/>
        </authorList>
    </citation>
    <scope>NUCLEOTIDE SEQUENCE</scope>
</reference>
<keyword evidence="1" id="KW-0479">Metal-binding</keyword>
<dbReference type="Proteomes" id="UP000759131">
    <property type="component" value="Unassembled WGS sequence"/>
</dbReference>
<evidence type="ECO:0000256" key="2">
    <source>
        <dbReference type="ARBA" id="ARBA00022833"/>
    </source>
</evidence>
<dbReference type="InterPro" id="IPR002219">
    <property type="entry name" value="PKC_DAG/PE"/>
</dbReference>
<dbReference type="Gene3D" id="3.30.60.20">
    <property type="match status" value="1"/>
</dbReference>
<evidence type="ECO:0000256" key="3">
    <source>
        <dbReference type="SAM" id="MobiDB-lite"/>
    </source>
</evidence>
<feature type="region of interest" description="Disordered" evidence="3">
    <location>
        <begin position="86"/>
        <end position="113"/>
    </location>
</feature>
<feature type="non-terminal residue" evidence="5">
    <location>
        <position position="331"/>
    </location>
</feature>
<feature type="compositionally biased region" description="Polar residues" evidence="3">
    <location>
        <begin position="97"/>
        <end position="113"/>
    </location>
</feature>
<evidence type="ECO:0000313" key="6">
    <source>
        <dbReference type="Proteomes" id="UP000759131"/>
    </source>
</evidence>
<evidence type="ECO:0000256" key="1">
    <source>
        <dbReference type="ARBA" id="ARBA00022723"/>
    </source>
</evidence>
<evidence type="ECO:0000313" key="5">
    <source>
        <dbReference type="EMBL" id="CAD7630598.1"/>
    </source>
</evidence>
<evidence type="ECO:0000259" key="4">
    <source>
        <dbReference type="PROSITE" id="PS50081"/>
    </source>
</evidence>
<accession>A0A7R9KY99</accession>
<protein>
    <recommendedName>
        <fullName evidence="4">Phorbol-ester/DAG-type domain-containing protein</fullName>
    </recommendedName>
</protein>
<dbReference type="GO" id="GO:0000281">
    <property type="term" value="P:mitotic cytokinesis"/>
    <property type="evidence" value="ECO:0007669"/>
    <property type="project" value="TreeGrafter"/>
</dbReference>
<dbReference type="GO" id="GO:0051233">
    <property type="term" value="C:spindle midzone"/>
    <property type="evidence" value="ECO:0007669"/>
    <property type="project" value="TreeGrafter"/>
</dbReference>
<feature type="region of interest" description="Disordered" evidence="3">
    <location>
        <begin position="147"/>
        <end position="177"/>
    </location>
</feature>
<dbReference type="PANTHER" id="PTHR46199:SF3">
    <property type="entry name" value="RAC GTPASE-ACTIVATING PROTEIN 1"/>
    <property type="match status" value="1"/>
</dbReference>
<dbReference type="GO" id="GO:0005096">
    <property type="term" value="F:GTPase activator activity"/>
    <property type="evidence" value="ECO:0007669"/>
    <property type="project" value="TreeGrafter"/>
</dbReference>
<dbReference type="GO" id="GO:0046872">
    <property type="term" value="F:metal ion binding"/>
    <property type="evidence" value="ECO:0007669"/>
    <property type="project" value="UniProtKB-KW"/>
</dbReference>
<dbReference type="PANTHER" id="PTHR46199">
    <property type="entry name" value="RAC GTPASE-ACTIVATING PROTEIN 1"/>
    <property type="match status" value="1"/>
</dbReference>
<dbReference type="GO" id="GO:0005634">
    <property type="term" value="C:nucleus"/>
    <property type="evidence" value="ECO:0007669"/>
    <property type="project" value="TreeGrafter"/>
</dbReference>
<sequence length="331" mass="37326">DTSGLYLRLALTDTNCSRHKPKGRALPVLSRLCRAVMWSYSKSGIVPQLVNQYNDIIEQNLCQTIQLNELRNNSMDSECNDGCVESESVSRNETRDNFSTLTNKDSNHYNSNASQMPHNSIAVEEDIPKSIQSDSKLNTETLAKGSDAVIPEPNNMPIEKPVKESEPNECDLNKSKETKPIEPKESYKLNAIKVNPVLEKLMSRRRHTFVMKTIVPKEICGVCGDCIQFSEKYKQCVDCIAISHMNCSAKLPVPCIRYTNPTLKPSKLISNYVYPSFKPSIPALIIHCIREVEERCHECSPNSLYVMNSEVCGDTEVNRKIKLINKCHKLG</sequence>
<feature type="compositionally biased region" description="Basic and acidic residues" evidence="3">
    <location>
        <begin position="160"/>
        <end position="177"/>
    </location>
</feature>
<name>A0A7R9KY99_9ACAR</name>
<dbReference type="EMBL" id="CAJPIZ010008304">
    <property type="protein sequence ID" value="CAG2111028.1"/>
    <property type="molecule type" value="Genomic_DNA"/>
</dbReference>
<keyword evidence="6" id="KW-1185">Reference proteome</keyword>
<dbReference type="GO" id="GO:0032154">
    <property type="term" value="C:cleavage furrow"/>
    <property type="evidence" value="ECO:0007669"/>
    <property type="project" value="TreeGrafter"/>
</dbReference>
<dbReference type="GO" id="GO:0097149">
    <property type="term" value="C:centralspindlin complex"/>
    <property type="evidence" value="ECO:0007669"/>
    <property type="project" value="TreeGrafter"/>
</dbReference>
<feature type="non-terminal residue" evidence="5">
    <location>
        <position position="1"/>
    </location>
</feature>
<dbReference type="SUPFAM" id="SSF57889">
    <property type="entry name" value="Cysteine-rich domain"/>
    <property type="match status" value="1"/>
</dbReference>
<keyword evidence="2" id="KW-0862">Zinc</keyword>
<gene>
    <name evidence="5" type="ORF">OSB1V03_LOCUS11010</name>
</gene>
<dbReference type="GO" id="GO:0030496">
    <property type="term" value="C:midbody"/>
    <property type="evidence" value="ECO:0007669"/>
    <property type="project" value="TreeGrafter"/>
</dbReference>
<organism evidence="5">
    <name type="scientific">Medioppia subpectinata</name>
    <dbReference type="NCBI Taxonomy" id="1979941"/>
    <lineage>
        <taxon>Eukaryota</taxon>
        <taxon>Metazoa</taxon>
        <taxon>Ecdysozoa</taxon>
        <taxon>Arthropoda</taxon>
        <taxon>Chelicerata</taxon>
        <taxon>Arachnida</taxon>
        <taxon>Acari</taxon>
        <taxon>Acariformes</taxon>
        <taxon>Sarcoptiformes</taxon>
        <taxon>Oribatida</taxon>
        <taxon>Brachypylina</taxon>
        <taxon>Oppioidea</taxon>
        <taxon>Oppiidae</taxon>
        <taxon>Medioppia</taxon>
    </lineage>
</organism>
<dbReference type="InterPro" id="IPR046349">
    <property type="entry name" value="C1-like_sf"/>
</dbReference>
<dbReference type="OrthoDB" id="2218807at2759"/>